<proteinExistence type="predicted"/>
<reference evidence="2" key="1">
    <citation type="journal article" date="2016" name="Nat. Commun.">
        <title>The Gonium pectorale genome demonstrates co-option of cell cycle regulation during the evolution of multicellularity.</title>
        <authorList>
            <person name="Hanschen E.R."/>
            <person name="Marriage T.N."/>
            <person name="Ferris P.J."/>
            <person name="Hamaji T."/>
            <person name="Toyoda A."/>
            <person name="Fujiyama A."/>
            <person name="Neme R."/>
            <person name="Noguchi H."/>
            <person name="Minakuchi Y."/>
            <person name="Suzuki M."/>
            <person name="Kawai-Toyooka H."/>
            <person name="Smith D.R."/>
            <person name="Sparks H."/>
            <person name="Anderson J."/>
            <person name="Bakaric R."/>
            <person name="Luria V."/>
            <person name="Karger A."/>
            <person name="Kirschner M.W."/>
            <person name="Durand P.M."/>
            <person name="Michod R.E."/>
            <person name="Nozaki H."/>
            <person name="Olson B.J."/>
        </authorList>
    </citation>
    <scope>NUCLEOTIDE SEQUENCE [LARGE SCALE GENOMIC DNA]</scope>
    <source>
        <strain evidence="2">NIES-2863</strain>
    </source>
</reference>
<evidence type="ECO:0000313" key="1">
    <source>
        <dbReference type="EMBL" id="KXZ48764.1"/>
    </source>
</evidence>
<dbReference type="PANTHER" id="PTHR34407:SF1">
    <property type="entry name" value="SGNH HYDROLASE-TYPE ESTERASE DOMAIN-CONTAINING PROTEIN"/>
    <property type="match status" value="1"/>
</dbReference>
<protein>
    <recommendedName>
        <fullName evidence="3">SGNH hydrolase-type esterase domain-containing protein</fullName>
    </recommendedName>
</protein>
<dbReference type="CDD" id="cd00229">
    <property type="entry name" value="SGNH_hydrolase"/>
    <property type="match status" value="1"/>
</dbReference>
<dbReference type="OrthoDB" id="544608at2759"/>
<gene>
    <name evidence="1" type="ORF">GPECTOR_25g348</name>
</gene>
<dbReference type="AlphaFoldDB" id="A0A150GG23"/>
<dbReference type="EMBL" id="LSYV01000026">
    <property type="protein sequence ID" value="KXZ48764.1"/>
    <property type="molecule type" value="Genomic_DNA"/>
</dbReference>
<evidence type="ECO:0000313" key="2">
    <source>
        <dbReference type="Proteomes" id="UP000075714"/>
    </source>
</evidence>
<dbReference type="PANTHER" id="PTHR34407">
    <property type="entry name" value="EXPRESSED PROTEIN"/>
    <property type="match status" value="1"/>
</dbReference>
<organism evidence="1 2">
    <name type="scientific">Gonium pectorale</name>
    <name type="common">Green alga</name>
    <dbReference type="NCBI Taxonomy" id="33097"/>
    <lineage>
        <taxon>Eukaryota</taxon>
        <taxon>Viridiplantae</taxon>
        <taxon>Chlorophyta</taxon>
        <taxon>core chlorophytes</taxon>
        <taxon>Chlorophyceae</taxon>
        <taxon>CS clade</taxon>
        <taxon>Chlamydomonadales</taxon>
        <taxon>Volvocaceae</taxon>
        <taxon>Gonium</taxon>
    </lineage>
</organism>
<dbReference type="InterPro" id="IPR036514">
    <property type="entry name" value="SGNH_hydro_sf"/>
</dbReference>
<evidence type="ECO:0008006" key="3">
    <source>
        <dbReference type="Google" id="ProtNLM"/>
    </source>
</evidence>
<keyword evidence="2" id="KW-1185">Reference proteome</keyword>
<name>A0A150GG23_GONPE</name>
<dbReference type="Proteomes" id="UP000075714">
    <property type="component" value="Unassembled WGS sequence"/>
</dbReference>
<accession>A0A150GG23</accession>
<dbReference type="SUPFAM" id="SSF52266">
    <property type="entry name" value="SGNH hydrolase"/>
    <property type="match status" value="1"/>
</dbReference>
<dbReference type="Gene3D" id="3.40.50.1110">
    <property type="entry name" value="SGNH hydrolase"/>
    <property type="match status" value="1"/>
</dbReference>
<comment type="caution">
    <text evidence="1">The sequence shown here is derived from an EMBL/GenBank/DDBJ whole genome shotgun (WGS) entry which is preliminary data.</text>
</comment>
<sequence length="570" mass="62094">MPPGGHVPGEGEGGAGGAGGLDAGPAANASCGEPVCYQGMVEFAKGACKAHEYLPGLFKMMTDANTRQMAQSSAGDRSRLLAALERFRDGQNLTVAIVGGSISAGQGAYDAPAYPAWLRMILEAQMPGGSARVKVHNGAVPGTSSQYMSACHNVHVPRDADIVFLEYAINDDEMPMPHMDNKVRRPYERLVRKLLTYPRRPAVVLFHAFRWFQLPVDLTGTFWMSSERQHGEFGLYYGLPQLSVKACCYHHMVAGKEGYQVKRPRANPNGRLDHENFADSQLKGNAFFFDIVHPDGNTGHRIMAELAAQVVLDVWAQVAAGYKVTDEQKARVTAELPAPMLKGNFESRTDKCFIGPAFQQTVIHTNGFAWVNEGKNPQLPKWGYVSDVPGMDIKFKINTMSSAGKTNDVIVELGYLRSYENMGKAAVACEGGCRCEPWFLDGIQEARNSQTFLQAFKVSQAEECIIADTTSGKHKVKLTGLMVSEEPDSHAFNNWAAWDWVAMAASKDSKGVFEIGNIARRRMMEAHAASSAELMRRYHSQLAAAAVAGGAVEAGEGEAQSHAQDEQAAR</sequence>